<gene>
    <name evidence="10" type="ordered locus">Caci_4831</name>
</gene>
<feature type="region of interest" description="Disordered" evidence="8">
    <location>
        <begin position="236"/>
        <end position="289"/>
    </location>
</feature>
<dbReference type="Pfam" id="PF00069">
    <property type="entry name" value="Pkinase"/>
    <property type="match status" value="1"/>
</dbReference>
<dbReference type="PANTHER" id="PTHR43289">
    <property type="entry name" value="MITOGEN-ACTIVATED PROTEIN KINASE KINASE KINASE 20-RELATED"/>
    <property type="match status" value="1"/>
</dbReference>
<proteinExistence type="predicted"/>
<dbReference type="eggNOG" id="COG0515">
    <property type="taxonomic scope" value="Bacteria"/>
</dbReference>
<evidence type="ECO:0000256" key="5">
    <source>
        <dbReference type="ARBA" id="ARBA00022777"/>
    </source>
</evidence>
<dbReference type="HOGENOM" id="CLU_000288_63_44_11"/>
<dbReference type="RefSeq" id="WP_015793421.1">
    <property type="nucleotide sequence ID" value="NC_013131.1"/>
</dbReference>
<dbReference type="Gene3D" id="3.30.200.20">
    <property type="entry name" value="Phosphorylase Kinase, domain 1"/>
    <property type="match status" value="1"/>
</dbReference>
<evidence type="ECO:0000313" key="11">
    <source>
        <dbReference type="Proteomes" id="UP000000851"/>
    </source>
</evidence>
<evidence type="ECO:0000256" key="7">
    <source>
        <dbReference type="PROSITE-ProRule" id="PRU10141"/>
    </source>
</evidence>
<dbReference type="SUPFAM" id="SSF56112">
    <property type="entry name" value="Protein kinase-like (PK-like)"/>
    <property type="match status" value="1"/>
</dbReference>
<dbReference type="PANTHER" id="PTHR43289:SF6">
    <property type="entry name" value="SERINE_THREONINE-PROTEIN KINASE NEKL-3"/>
    <property type="match status" value="1"/>
</dbReference>
<organism evidence="10 11">
    <name type="scientific">Catenulispora acidiphila (strain DSM 44928 / JCM 14897 / NBRC 102108 / NRRL B-24433 / ID139908)</name>
    <dbReference type="NCBI Taxonomy" id="479433"/>
    <lineage>
        <taxon>Bacteria</taxon>
        <taxon>Bacillati</taxon>
        <taxon>Actinomycetota</taxon>
        <taxon>Actinomycetes</taxon>
        <taxon>Catenulisporales</taxon>
        <taxon>Catenulisporaceae</taxon>
        <taxon>Catenulispora</taxon>
    </lineage>
</organism>
<accession>C7Q1G3</accession>
<keyword evidence="5 10" id="KW-0418">Kinase</keyword>
<evidence type="ECO:0000313" key="10">
    <source>
        <dbReference type="EMBL" id="ACU73692.1"/>
    </source>
</evidence>
<dbReference type="CDD" id="cd14014">
    <property type="entry name" value="STKc_PknB_like"/>
    <property type="match status" value="1"/>
</dbReference>
<keyword evidence="3" id="KW-0808">Transferase</keyword>
<keyword evidence="2 10" id="KW-0723">Serine/threonine-protein kinase</keyword>
<dbReference type="InParanoid" id="C7Q1G3"/>
<sequence>MLAGRYQLGRTLGVGGSAAVYQATDLVLNRVVAVKLYRALDMDEAQAARAAEEARLLATLNHPSIPPLYDAGIAEGRNYLVTPLISGPTLAQRIRQGPVTPAEAHHLAMALTDALCHVHARGIVHRDVKPGNVLLPPGGGICLVDFGIARALGSQEVTAKSLVVGTAGYLAPERIRGATATTQTDVYAVGLTLLEALLGRRTYEGTALQQVMAAIDRPPTVPVTLGPQWHPLLSALTDSDPHRRPTMSDVFDDLAGWDQSPGQPSPEQQVRAEISSVQPPATQPMRSIF</sequence>
<dbReference type="Gene3D" id="1.10.510.10">
    <property type="entry name" value="Transferase(Phosphotransferase) domain 1"/>
    <property type="match status" value="1"/>
</dbReference>
<protein>
    <recommendedName>
        <fullName evidence="1">non-specific serine/threonine protein kinase</fullName>
        <ecNumber evidence="1">2.7.11.1</ecNumber>
    </recommendedName>
</protein>
<dbReference type="EC" id="2.7.11.1" evidence="1"/>
<feature type="domain" description="Protein kinase" evidence="9">
    <location>
        <begin position="6"/>
        <end position="258"/>
    </location>
</feature>
<evidence type="ECO:0000256" key="6">
    <source>
        <dbReference type="ARBA" id="ARBA00022840"/>
    </source>
</evidence>
<evidence type="ECO:0000256" key="1">
    <source>
        <dbReference type="ARBA" id="ARBA00012513"/>
    </source>
</evidence>
<evidence type="ECO:0000256" key="8">
    <source>
        <dbReference type="SAM" id="MobiDB-lite"/>
    </source>
</evidence>
<dbReference type="KEGG" id="cai:Caci_4831"/>
<evidence type="ECO:0000256" key="3">
    <source>
        <dbReference type="ARBA" id="ARBA00022679"/>
    </source>
</evidence>
<keyword evidence="4 7" id="KW-0547">Nucleotide-binding</keyword>
<feature type="binding site" evidence="7">
    <location>
        <position position="35"/>
    </location>
    <ligand>
        <name>ATP</name>
        <dbReference type="ChEBI" id="CHEBI:30616"/>
    </ligand>
</feature>
<dbReference type="InterPro" id="IPR000719">
    <property type="entry name" value="Prot_kinase_dom"/>
</dbReference>
<name>C7Q1G3_CATAD</name>
<dbReference type="GO" id="GO:0004674">
    <property type="term" value="F:protein serine/threonine kinase activity"/>
    <property type="evidence" value="ECO:0007669"/>
    <property type="project" value="UniProtKB-KW"/>
</dbReference>
<dbReference type="InterPro" id="IPR011009">
    <property type="entry name" value="Kinase-like_dom_sf"/>
</dbReference>
<dbReference type="AlphaFoldDB" id="C7Q1G3"/>
<evidence type="ECO:0000256" key="2">
    <source>
        <dbReference type="ARBA" id="ARBA00022527"/>
    </source>
</evidence>
<dbReference type="PROSITE" id="PS50011">
    <property type="entry name" value="PROTEIN_KINASE_DOM"/>
    <property type="match status" value="1"/>
</dbReference>
<evidence type="ECO:0000256" key="4">
    <source>
        <dbReference type="ARBA" id="ARBA00022741"/>
    </source>
</evidence>
<dbReference type="EMBL" id="CP001700">
    <property type="protein sequence ID" value="ACU73692.1"/>
    <property type="molecule type" value="Genomic_DNA"/>
</dbReference>
<dbReference type="SMART" id="SM00220">
    <property type="entry name" value="S_TKc"/>
    <property type="match status" value="1"/>
</dbReference>
<dbReference type="Proteomes" id="UP000000851">
    <property type="component" value="Chromosome"/>
</dbReference>
<dbReference type="InterPro" id="IPR017441">
    <property type="entry name" value="Protein_kinase_ATP_BS"/>
</dbReference>
<dbReference type="PROSITE" id="PS00108">
    <property type="entry name" value="PROTEIN_KINASE_ST"/>
    <property type="match status" value="1"/>
</dbReference>
<dbReference type="GO" id="GO:0005524">
    <property type="term" value="F:ATP binding"/>
    <property type="evidence" value="ECO:0007669"/>
    <property type="project" value="UniProtKB-UniRule"/>
</dbReference>
<dbReference type="PROSITE" id="PS00107">
    <property type="entry name" value="PROTEIN_KINASE_ATP"/>
    <property type="match status" value="1"/>
</dbReference>
<evidence type="ECO:0000259" key="9">
    <source>
        <dbReference type="PROSITE" id="PS50011"/>
    </source>
</evidence>
<dbReference type="STRING" id="479433.Caci_4831"/>
<reference evidence="10 11" key="1">
    <citation type="journal article" date="2009" name="Stand. Genomic Sci.">
        <title>Complete genome sequence of Catenulispora acidiphila type strain (ID 139908).</title>
        <authorList>
            <person name="Copeland A."/>
            <person name="Lapidus A."/>
            <person name="Glavina Del Rio T."/>
            <person name="Nolan M."/>
            <person name="Lucas S."/>
            <person name="Chen F."/>
            <person name="Tice H."/>
            <person name="Cheng J.F."/>
            <person name="Bruce D."/>
            <person name="Goodwin L."/>
            <person name="Pitluck S."/>
            <person name="Mikhailova N."/>
            <person name="Pati A."/>
            <person name="Ivanova N."/>
            <person name="Mavromatis K."/>
            <person name="Chen A."/>
            <person name="Palaniappan K."/>
            <person name="Chain P."/>
            <person name="Land M."/>
            <person name="Hauser L."/>
            <person name="Chang Y.J."/>
            <person name="Jeffries C.D."/>
            <person name="Chertkov O."/>
            <person name="Brettin T."/>
            <person name="Detter J.C."/>
            <person name="Han C."/>
            <person name="Ali Z."/>
            <person name="Tindall B.J."/>
            <person name="Goker M."/>
            <person name="Bristow J."/>
            <person name="Eisen J.A."/>
            <person name="Markowitz V."/>
            <person name="Hugenholtz P."/>
            <person name="Kyrpides N.C."/>
            <person name="Klenk H.P."/>
        </authorList>
    </citation>
    <scope>NUCLEOTIDE SEQUENCE [LARGE SCALE GENOMIC DNA]</scope>
    <source>
        <strain evidence="11">DSM 44928 / JCM 14897 / NBRC 102108 / NRRL B-24433 / ID139908</strain>
    </source>
</reference>
<dbReference type="InterPro" id="IPR008271">
    <property type="entry name" value="Ser/Thr_kinase_AS"/>
</dbReference>
<keyword evidence="6 7" id="KW-0067">ATP-binding</keyword>
<keyword evidence="11" id="KW-1185">Reference proteome</keyword>